<evidence type="ECO:0000256" key="3">
    <source>
        <dbReference type="SAM" id="SignalP"/>
    </source>
</evidence>
<feature type="chain" id="PRO_5015568006" evidence="3">
    <location>
        <begin position="29"/>
        <end position="523"/>
    </location>
</feature>
<keyword evidence="2" id="KW-0472">Membrane</keyword>
<dbReference type="GO" id="GO:0016020">
    <property type="term" value="C:membrane"/>
    <property type="evidence" value="ECO:0007669"/>
    <property type="project" value="UniProtKB-UniRule"/>
</dbReference>
<dbReference type="SUPFAM" id="SSF103088">
    <property type="entry name" value="OmpA-like"/>
    <property type="match status" value="1"/>
</dbReference>
<dbReference type="SUPFAM" id="SSF53850">
    <property type="entry name" value="Periplasmic binding protein-like II"/>
    <property type="match status" value="1"/>
</dbReference>
<dbReference type="InterPro" id="IPR006665">
    <property type="entry name" value="OmpA-like"/>
</dbReference>
<evidence type="ECO:0000259" key="4">
    <source>
        <dbReference type="PROSITE" id="PS51123"/>
    </source>
</evidence>
<dbReference type="Pfam" id="PF00691">
    <property type="entry name" value="OmpA"/>
    <property type="match status" value="1"/>
</dbReference>
<organism evidence="5 6">
    <name type="scientific">Yoonia sediminilitoris</name>
    <dbReference type="NCBI Taxonomy" id="1286148"/>
    <lineage>
        <taxon>Bacteria</taxon>
        <taxon>Pseudomonadati</taxon>
        <taxon>Pseudomonadota</taxon>
        <taxon>Alphaproteobacteria</taxon>
        <taxon>Rhodobacterales</taxon>
        <taxon>Paracoccaceae</taxon>
        <taxon>Yoonia</taxon>
    </lineage>
</organism>
<dbReference type="PANTHER" id="PTHR30570">
    <property type="entry name" value="PERIPLASMIC PHOSPHATE BINDING COMPONENT OF PHOSPHATE ABC TRANSPORTER"/>
    <property type="match status" value="1"/>
</dbReference>
<protein>
    <submittedName>
        <fullName evidence="5">Phosphate ABC transporter substrate-binding protein (PhoT family)</fullName>
    </submittedName>
</protein>
<proteinExistence type="predicted"/>
<feature type="domain" description="OmpA-like" evidence="4">
    <location>
        <begin position="405"/>
        <end position="523"/>
    </location>
</feature>
<keyword evidence="1 3" id="KW-0732">Signal</keyword>
<evidence type="ECO:0000313" key="6">
    <source>
        <dbReference type="Proteomes" id="UP000244523"/>
    </source>
</evidence>
<evidence type="ECO:0000256" key="1">
    <source>
        <dbReference type="ARBA" id="ARBA00022729"/>
    </source>
</evidence>
<dbReference type="PANTHER" id="PTHR30570:SF1">
    <property type="entry name" value="PHOSPHATE-BINDING PROTEIN PSTS"/>
    <property type="match status" value="1"/>
</dbReference>
<gene>
    <name evidence="5" type="ORF">C8N45_101269</name>
</gene>
<reference evidence="5 6" key="1">
    <citation type="submission" date="2018-04" db="EMBL/GenBank/DDBJ databases">
        <title>Genomic Encyclopedia of Archaeal and Bacterial Type Strains, Phase II (KMG-II): from individual species to whole genera.</title>
        <authorList>
            <person name="Goeker M."/>
        </authorList>
    </citation>
    <scope>NUCLEOTIDE SEQUENCE [LARGE SCALE GENOMIC DNA]</scope>
    <source>
        <strain evidence="5 6">DSM 29955</strain>
    </source>
</reference>
<dbReference type="OrthoDB" id="9790048at2"/>
<dbReference type="CDD" id="cd07185">
    <property type="entry name" value="OmpA_C-like"/>
    <property type="match status" value="1"/>
</dbReference>
<comment type="caution">
    <text evidence="5">The sequence shown here is derived from an EMBL/GenBank/DDBJ whole genome shotgun (WGS) entry which is preliminary data.</text>
</comment>
<name>A0A2T6KQ51_9RHOB</name>
<dbReference type="EMBL" id="QBUD01000001">
    <property type="protein sequence ID" value="PUB18684.1"/>
    <property type="molecule type" value="Genomic_DNA"/>
</dbReference>
<dbReference type="PROSITE" id="PS51123">
    <property type="entry name" value="OMPA_2"/>
    <property type="match status" value="1"/>
</dbReference>
<dbReference type="Proteomes" id="UP000244523">
    <property type="component" value="Unassembled WGS sequence"/>
</dbReference>
<evidence type="ECO:0000256" key="2">
    <source>
        <dbReference type="PROSITE-ProRule" id="PRU00473"/>
    </source>
</evidence>
<accession>A0A2T6KQ51</accession>
<dbReference type="Gene3D" id="3.40.190.10">
    <property type="entry name" value="Periplasmic binding protein-like II"/>
    <property type="match status" value="2"/>
</dbReference>
<dbReference type="Gene3D" id="3.30.1330.60">
    <property type="entry name" value="OmpA-like domain"/>
    <property type="match status" value="1"/>
</dbReference>
<dbReference type="Pfam" id="PF12849">
    <property type="entry name" value="PBP_like_2"/>
    <property type="match status" value="1"/>
</dbReference>
<sequence length="523" mass="55579">MLDHKKRTNSLFAIMLASVAIIPCAANAQSITLTSNDGSINIVGDFIDLVDDYYIINSALGELRVEAGRVQCNGDACPRVAVAASDVVMVGSGTVGVGLVPFLIDGFATSQNGVIEDQSQSGAITTSSLVGEGGFGEPIGTFSVSATASADAFSGLRDPAVKIGMSSRRIQPAEARQLRNFGAGNLIDVNQEHVVAVDSISVIVHPNNPIGAISLADLDLIYSGAVTNWSEIGGQNAPIKVYTSGRDTGAATVFASRVFEQSGRTVSPEATEITSSEEMASLVRNDPTAIGYVATAFERGTKALALEGTCGISSAPTQFDAKTEEYPLQRRLYLYNRADNVDATTQAFIDYSMSGAADEMIAKSGFVNLAITKVPQDLQNGRMRAVLQDAVDPFEFRLAREMLLEMFEWERLSTTFRFASGSARLDGKGQADLQRLIAYLREQPAGTNISVVGFTDGDGAFGPNQELSFGRAQRVADEILAAGGADLEGINIQVKGFGELSPSACNDSLEGKRINRRVEVWIQ</sequence>
<keyword evidence="6" id="KW-1185">Reference proteome</keyword>
<dbReference type="InterPro" id="IPR024370">
    <property type="entry name" value="PBP_domain"/>
</dbReference>
<dbReference type="AlphaFoldDB" id="A0A2T6KQ51"/>
<dbReference type="InterPro" id="IPR050811">
    <property type="entry name" value="Phosphate_ABC_transporter"/>
</dbReference>
<dbReference type="InterPro" id="IPR036737">
    <property type="entry name" value="OmpA-like_sf"/>
</dbReference>
<evidence type="ECO:0000313" key="5">
    <source>
        <dbReference type="EMBL" id="PUB18684.1"/>
    </source>
</evidence>
<dbReference type="RefSeq" id="WP_108384421.1">
    <property type="nucleotide sequence ID" value="NZ_QBUD01000001.1"/>
</dbReference>
<feature type="signal peptide" evidence="3">
    <location>
        <begin position="1"/>
        <end position="28"/>
    </location>
</feature>